<name>A0AAW1VKL9_RUBAR</name>
<keyword evidence="7" id="KW-0560">Oxidoreductase</keyword>
<evidence type="ECO:0000256" key="8">
    <source>
        <dbReference type="ARBA" id="ARBA00023004"/>
    </source>
</evidence>
<dbReference type="Proteomes" id="UP001457282">
    <property type="component" value="Unassembled WGS sequence"/>
</dbReference>
<organism evidence="11 12">
    <name type="scientific">Rubus argutus</name>
    <name type="common">Southern blackberry</name>
    <dbReference type="NCBI Taxonomy" id="59490"/>
    <lineage>
        <taxon>Eukaryota</taxon>
        <taxon>Viridiplantae</taxon>
        <taxon>Streptophyta</taxon>
        <taxon>Embryophyta</taxon>
        <taxon>Tracheophyta</taxon>
        <taxon>Spermatophyta</taxon>
        <taxon>Magnoliopsida</taxon>
        <taxon>eudicotyledons</taxon>
        <taxon>Gunneridae</taxon>
        <taxon>Pentapetalae</taxon>
        <taxon>rosids</taxon>
        <taxon>fabids</taxon>
        <taxon>Rosales</taxon>
        <taxon>Rosaceae</taxon>
        <taxon>Rosoideae</taxon>
        <taxon>Rosoideae incertae sedis</taxon>
        <taxon>Rubus</taxon>
    </lineage>
</organism>
<evidence type="ECO:0000256" key="9">
    <source>
        <dbReference type="ARBA" id="ARBA00023033"/>
    </source>
</evidence>
<evidence type="ECO:0000256" key="5">
    <source>
        <dbReference type="ARBA" id="ARBA00022723"/>
    </source>
</evidence>
<evidence type="ECO:0000256" key="7">
    <source>
        <dbReference type="ARBA" id="ARBA00023002"/>
    </source>
</evidence>
<evidence type="ECO:0000256" key="2">
    <source>
        <dbReference type="ARBA" id="ARBA00010617"/>
    </source>
</evidence>
<evidence type="ECO:0000256" key="1">
    <source>
        <dbReference type="ARBA" id="ARBA00004167"/>
    </source>
</evidence>
<evidence type="ECO:0000256" key="10">
    <source>
        <dbReference type="ARBA" id="ARBA00023136"/>
    </source>
</evidence>
<dbReference type="GO" id="GO:0016705">
    <property type="term" value="F:oxidoreductase activity, acting on paired donors, with incorporation or reduction of molecular oxygen"/>
    <property type="evidence" value="ECO:0007669"/>
    <property type="project" value="InterPro"/>
</dbReference>
<keyword evidence="3" id="KW-0349">Heme</keyword>
<dbReference type="InterPro" id="IPR050665">
    <property type="entry name" value="Cytochrome_P450_Monooxygen"/>
</dbReference>
<dbReference type="Gene3D" id="1.10.630.10">
    <property type="entry name" value="Cytochrome P450"/>
    <property type="match status" value="1"/>
</dbReference>
<dbReference type="EMBL" id="JBEDUW010000273">
    <property type="protein sequence ID" value="KAK9901887.1"/>
    <property type="molecule type" value="Genomic_DNA"/>
</dbReference>
<dbReference type="PANTHER" id="PTHR24282">
    <property type="entry name" value="CYTOCHROME P450 FAMILY MEMBER"/>
    <property type="match status" value="1"/>
</dbReference>
<comment type="subcellular location">
    <subcellularLocation>
        <location evidence="1">Membrane</location>
        <topology evidence="1">Single-pass membrane protein</topology>
    </subcellularLocation>
</comment>
<evidence type="ECO:0000256" key="3">
    <source>
        <dbReference type="ARBA" id="ARBA00022617"/>
    </source>
</evidence>
<comment type="similarity">
    <text evidence="2">Belongs to the cytochrome P450 family.</text>
</comment>
<evidence type="ECO:0000313" key="11">
    <source>
        <dbReference type="EMBL" id="KAK9901887.1"/>
    </source>
</evidence>
<proteinExistence type="inferred from homology"/>
<evidence type="ECO:0000256" key="4">
    <source>
        <dbReference type="ARBA" id="ARBA00022692"/>
    </source>
</evidence>
<dbReference type="GO" id="GO:0016020">
    <property type="term" value="C:membrane"/>
    <property type="evidence" value="ECO:0007669"/>
    <property type="project" value="UniProtKB-SubCell"/>
</dbReference>
<protein>
    <recommendedName>
        <fullName evidence="13">11-oxo-beta-amyrin 30-oxidase</fullName>
    </recommendedName>
</protein>
<evidence type="ECO:0000256" key="6">
    <source>
        <dbReference type="ARBA" id="ARBA00022989"/>
    </source>
</evidence>
<sequence length="103" mass="11829">MESKFKDIQEHGKNNKNLGMSIEDVIKECKLFYFAGQATTSVLLVWTMVLLGQNQNWQDRARQQVLQVFGSNKLDFDGLPHRKVVTMILLEVLRLYPSSSLIS</sequence>
<reference evidence="11 12" key="1">
    <citation type="journal article" date="2023" name="G3 (Bethesda)">
        <title>A chromosome-length genome assembly and annotation of blackberry (Rubus argutus, cv. 'Hillquist').</title>
        <authorList>
            <person name="Bruna T."/>
            <person name="Aryal R."/>
            <person name="Dudchenko O."/>
            <person name="Sargent D.J."/>
            <person name="Mead D."/>
            <person name="Buti M."/>
            <person name="Cavallini A."/>
            <person name="Hytonen T."/>
            <person name="Andres J."/>
            <person name="Pham M."/>
            <person name="Weisz D."/>
            <person name="Mascagni F."/>
            <person name="Usai G."/>
            <person name="Natali L."/>
            <person name="Bassil N."/>
            <person name="Fernandez G.E."/>
            <person name="Lomsadze A."/>
            <person name="Armour M."/>
            <person name="Olukolu B."/>
            <person name="Poorten T."/>
            <person name="Britton C."/>
            <person name="Davik J."/>
            <person name="Ashrafi H."/>
            <person name="Aiden E.L."/>
            <person name="Borodovsky M."/>
            <person name="Worthington M."/>
        </authorList>
    </citation>
    <scope>NUCLEOTIDE SEQUENCE [LARGE SCALE GENOMIC DNA]</scope>
    <source>
        <strain evidence="11">PI 553951</strain>
    </source>
</reference>
<gene>
    <name evidence="11" type="ORF">M0R45_001868</name>
</gene>
<evidence type="ECO:0008006" key="13">
    <source>
        <dbReference type="Google" id="ProtNLM"/>
    </source>
</evidence>
<dbReference type="PANTHER" id="PTHR24282:SF255">
    <property type="entry name" value="CYTOCHROME P450 72A11-RELATED"/>
    <property type="match status" value="1"/>
</dbReference>
<keyword evidence="4" id="KW-0812">Transmembrane</keyword>
<dbReference type="InterPro" id="IPR001128">
    <property type="entry name" value="Cyt_P450"/>
</dbReference>
<keyword evidence="8" id="KW-0408">Iron</keyword>
<evidence type="ECO:0000313" key="12">
    <source>
        <dbReference type="Proteomes" id="UP001457282"/>
    </source>
</evidence>
<dbReference type="AlphaFoldDB" id="A0AAW1VKL9"/>
<keyword evidence="9" id="KW-0503">Monooxygenase</keyword>
<dbReference type="SUPFAM" id="SSF48264">
    <property type="entry name" value="Cytochrome P450"/>
    <property type="match status" value="1"/>
</dbReference>
<dbReference type="InterPro" id="IPR036396">
    <property type="entry name" value="Cyt_P450_sf"/>
</dbReference>
<dbReference type="GO" id="GO:0005506">
    <property type="term" value="F:iron ion binding"/>
    <property type="evidence" value="ECO:0007669"/>
    <property type="project" value="InterPro"/>
</dbReference>
<keyword evidence="5" id="KW-0479">Metal-binding</keyword>
<dbReference type="GO" id="GO:0004497">
    <property type="term" value="F:monooxygenase activity"/>
    <property type="evidence" value="ECO:0007669"/>
    <property type="project" value="UniProtKB-KW"/>
</dbReference>
<keyword evidence="6" id="KW-1133">Transmembrane helix</keyword>
<keyword evidence="10" id="KW-0472">Membrane</keyword>
<accession>A0AAW1VKL9</accession>
<dbReference type="GO" id="GO:0020037">
    <property type="term" value="F:heme binding"/>
    <property type="evidence" value="ECO:0007669"/>
    <property type="project" value="InterPro"/>
</dbReference>
<dbReference type="Pfam" id="PF00067">
    <property type="entry name" value="p450"/>
    <property type="match status" value="1"/>
</dbReference>
<keyword evidence="12" id="KW-1185">Reference proteome</keyword>
<comment type="caution">
    <text evidence="11">The sequence shown here is derived from an EMBL/GenBank/DDBJ whole genome shotgun (WGS) entry which is preliminary data.</text>
</comment>